<dbReference type="Gene3D" id="1.10.600.10">
    <property type="entry name" value="Farnesyl Diphosphate Synthase"/>
    <property type="match status" value="1"/>
</dbReference>
<evidence type="ECO:0000313" key="3">
    <source>
        <dbReference type="Proteomes" id="UP000246278"/>
    </source>
</evidence>
<keyword evidence="1" id="KW-0808">Transferase</keyword>
<reference evidence="3" key="1">
    <citation type="submission" date="2017-10" db="EMBL/GenBank/DDBJ databases">
        <authorList>
            <person name="Gaisin V.A."/>
            <person name="Rysina M.S."/>
            <person name="Grouzdev D.S."/>
        </authorList>
    </citation>
    <scope>NUCLEOTIDE SEQUENCE [LARGE SCALE GENOMIC DNA]</scope>
    <source>
        <strain evidence="3">V1</strain>
    </source>
</reference>
<dbReference type="InterPro" id="IPR008949">
    <property type="entry name" value="Isoprenoid_synthase_dom_sf"/>
</dbReference>
<keyword evidence="3" id="KW-1185">Reference proteome</keyword>
<dbReference type="AlphaFoldDB" id="A0A317T9F0"/>
<dbReference type="RefSeq" id="WP_110023177.1">
    <property type="nucleotide sequence ID" value="NZ_PDNZ01000004.1"/>
</dbReference>
<dbReference type="GO" id="GO:0016117">
    <property type="term" value="P:carotenoid biosynthetic process"/>
    <property type="evidence" value="ECO:0007669"/>
    <property type="project" value="UniProtKB-ARBA"/>
</dbReference>
<name>A0A317T9F0_9CHLB</name>
<proteinExistence type="predicted"/>
<dbReference type="PROSITE" id="PS01044">
    <property type="entry name" value="SQUALEN_PHYTOEN_SYN_1"/>
    <property type="match status" value="1"/>
</dbReference>
<dbReference type="GO" id="GO:0051996">
    <property type="term" value="F:squalene synthase [NAD(P)H] activity"/>
    <property type="evidence" value="ECO:0007669"/>
    <property type="project" value="InterPro"/>
</dbReference>
<dbReference type="InterPro" id="IPR002060">
    <property type="entry name" value="Squ/phyt_synthse"/>
</dbReference>
<comment type="caution">
    <text evidence="2">The sequence shown here is derived from an EMBL/GenBank/DDBJ whole genome shotgun (WGS) entry which is preliminary data.</text>
</comment>
<dbReference type="Proteomes" id="UP000246278">
    <property type="component" value="Unassembled WGS sequence"/>
</dbReference>
<dbReference type="OrthoDB" id="9787280at2"/>
<dbReference type="PROSITE" id="PS01045">
    <property type="entry name" value="SQUALEN_PHYTOEN_SYN_2"/>
    <property type="match status" value="1"/>
</dbReference>
<dbReference type="PANTHER" id="PTHR31480">
    <property type="entry name" value="BIFUNCTIONAL LYCOPENE CYCLASE/PHYTOENE SYNTHASE"/>
    <property type="match status" value="1"/>
</dbReference>
<dbReference type="InterPro" id="IPR033904">
    <property type="entry name" value="Trans_IPPS_HH"/>
</dbReference>
<accession>A0A317T9F0</accession>
<evidence type="ECO:0000313" key="2">
    <source>
        <dbReference type="EMBL" id="PWW82041.1"/>
    </source>
</evidence>
<dbReference type="EMBL" id="PDNZ01000004">
    <property type="protein sequence ID" value="PWW82041.1"/>
    <property type="molecule type" value="Genomic_DNA"/>
</dbReference>
<protein>
    <submittedName>
        <fullName evidence="2">Squalene synthase</fullName>
    </submittedName>
</protein>
<dbReference type="InterPro" id="IPR044843">
    <property type="entry name" value="Trans_IPPS_bact-type"/>
</dbReference>
<dbReference type="SFLD" id="SFLDS00005">
    <property type="entry name" value="Isoprenoid_Synthase_Type_I"/>
    <property type="match status" value="1"/>
</dbReference>
<dbReference type="CDD" id="cd00683">
    <property type="entry name" value="Trans_IPPS_HH"/>
    <property type="match status" value="1"/>
</dbReference>
<dbReference type="SFLD" id="SFLDG01018">
    <property type="entry name" value="Squalene/Phytoene_Synthase_Lik"/>
    <property type="match status" value="1"/>
</dbReference>
<dbReference type="SFLD" id="SFLDG01212">
    <property type="entry name" value="Phytoene_synthase_like"/>
    <property type="match status" value="1"/>
</dbReference>
<organism evidence="2 3">
    <name type="scientific">Prosthecochloris marina</name>
    <dbReference type="NCBI Taxonomy" id="2017681"/>
    <lineage>
        <taxon>Bacteria</taxon>
        <taxon>Pseudomonadati</taxon>
        <taxon>Chlorobiota</taxon>
        <taxon>Chlorobiia</taxon>
        <taxon>Chlorobiales</taxon>
        <taxon>Chlorobiaceae</taxon>
        <taxon>Prosthecochloris</taxon>
    </lineage>
</organism>
<dbReference type="SUPFAM" id="SSF48576">
    <property type="entry name" value="Terpenoid synthases"/>
    <property type="match status" value="1"/>
</dbReference>
<dbReference type="InterPro" id="IPR019845">
    <property type="entry name" value="Squalene/phytoene_synthase_CS"/>
</dbReference>
<dbReference type="Pfam" id="PF00494">
    <property type="entry name" value="SQS_PSY"/>
    <property type="match status" value="1"/>
</dbReference>
<sequence length="310" mass="36182">MNYSYNGTTTVSSSGKELTLANAYRYCRQITRHHAKTFYLATLFLSKKRRNPIYAMYALLRTVDDLVDQAEDKLTNGKLAKAEMSSMMADWKTRLNECYQGNHHNDPIMMAWQDTLESCHIPIELPLDLMDGVAMDIDFKPFQTFDDLYVYCYKVASVVGLMCSEIFGYRDKKALDHAIELGIAMQLTNILRDVGEDVDRGRIYLPLEDLDRFEYTQEEFMQKRINENFIELIKFQIARARSYYTASEQGVPMLEKDSRLAVKISSLNYSDILRTIEDNNYDVFSRRAYRSLYQKLRTIPVIWYKMHAPG</sequence>
<evidence type="ECO:0000256" key="1">
    <source>
        <dbReference type="ARBA" id="ARBA00022679"/>
    </source>
</evidence>
<dbReference type="GO" id="GO:0004311">
    <property type="term" value="F:geranylgeranyl diphosphate synthase activity"/>
    <property type="evidence" value="ECO:0007669"/>
    <property type="project" value="InterPro"/>
</dbReference>
<gene>
    <name evidence="2" type="ORF">CR164_06785</name>
</gene>